<evidence type="ECO:0000313" key="5">
    <source>
        <dbReference type="Proteomes" id="UP000177199"/>
    </source>
</evidence>
<dbReference type="InterPro" id="IPR050361">
    <property type="entry name" value="MPP/UQCRC_Complex"/>
</dbReference>
<dbReference type="EMBL" id="MFZV01000027">
    <property type="protein sequence ID" value="OGK31079.1"/>
    <property type="molecule type" value="Genomic_DNA"/>
</dbReference>
<dbReference type="Gene3D" id="3.30.830.10">
    <property type="entry name" value="Metalloenzyme, LuxS/M16 peptidase-like"/>
    <property type="match status" value="2"/>
</dbReference>
<evidence type="ECO:0000259" key="2">
    <source>
        <dbReference type="Pfam" id="PF00675"/>
    </source>
</evidence>
<evidence type="ECO:0000313" key="4">
    <source>
        <dbReference type="EMBL" id="OGK31079.1"/>
    </source>
</evidence>
<gene>
    <name evidence="4" type="ORF">A3F29_03975</name>
</gene>
<dbReference type="PANTHER" id="PTHR11851:SF49">
    <property type="entry name" value="MITOCHONDRIAL-PROCESSING PEPTIDASE SUBUNIT ALPHA"/>
    <property type="match status" value="1"/>
</dbReference>
<protein>
    <recommendedName>
        <fullName evidence="6">Peptidase M16</fullName>
    </recommendedName>
</protein>
<feature type="domain" description="Peptidase M16 C-terminal" evidence="3">
    <location>
        <begin position="167"/>
        <end position="349"/>
    </location>
</feature>
<dbReference type="InterPro" id="IPR007863">
    <property type="entry name" value="Peptidase_M16_C"/>
</dbReference>
<comment type="similarity">
    <text evidence="1">Belongs to the peptidase M16 family.</text>
</comment>
<dbReference type="PANTHER" id="PTHR11851">
    <property type="entry name" value="METALLOPROTEASE"/>
    <property type="match status" value="1"/>
</dbReference>
<dbReference type="Proteomes" id="UP000177199">
    <property type="component" value="Unassembled WGS sequence"/>
</dbReference>
<dbReference type="Pfam" id="PF00675">
    <property type="entry name" value="Peptidase_M16"/>
    <property type="match status" value="1"/>
</dbReference>
<evidence type="ECO:0000256" key="1">
    <source>
        <dbReference type="ARBA" id="ARBA00007261"/>
    </source>
</evidence>
<evidence type="ECO:0000259" key="3">
    <source>
        <dbReference type="Pfam" id="PF05193"/>
    </source>
</evidence>
<dbReference type="GO" id="GO:0046872">
    <property type="term" value="F:metal ion binding"/>
    <property type="evidence" value="ECO:0007669"/>
    <property type="project" value="InterPro"/>
</dbReference>
<dbReference type="AlphaFoldDB" id="A0A1F7HIP0"/>
<comment type="caution">
    <text evidence="4">The sequence shown here is derived from an EMBL/GenBank/DDBJ whole genome shotgun (WGS) entry which is preliminary data.</text>
</comment>
<proteinExistence type="inferred from homology"/>
<sequence length="429" mass="48854">MKTDVFTLENGLKVVLIDTDAFPTLTKILLVGAGSRYENKINNGVAHFFEHMAFKGSKKYPNSHVIAAEVEGAGGIFNAFTNKDHTGYWIKATSQHFERMTDVISDMVLNSYLLPEEIEREKGVIVEELNLYNDTPYQKVNDIFETLLYDGNPLGLEIGGHRDTVTKFTRKTFTDYMDSLYHPNNAVFVVAGGISSTKMSNKTMLDLISEKFKGWKKGEKIDYKKVVENQKKPNMIIKYKKTEQSHFCLGFRSVSRENEKKYALAILSAILGGGMSTRLFKEVRERRGLCYYISTTRSLYNDVGSMYTRAGVTIDLEKTKTAIEVILKEHKKILDKDIKKEELVRAKEIIKGRFLLDLEDSFEVANYFGEKLLIEGKITQPNDDISKIEKVTIDEVYQIAKETFKPENLNLALIGPVKEKEQIESLLSI</sequence>
<feature type="domain" description="Peptidase M16 N-terminal" evidence="2">
    <location>
        <begin position="14"/>
        <end position="158"/>
    </location>
</feature>
<dbReference type="InterPro" id="IPR011249">
    <property type="entry name" value="Metalloenz_LuxS/M16"/>
</dbReference>
<accession>A0A1F7HIP0</accession>
<name>A0A1F7HIP0_9BACT</name>
<evidence type="ECO:0008006" key="6">
    <source>
        <dbReference type="Google" id="ProtNLM"/>
    </source>
</evidence>
<dbReference type="InterPro" id="IPR011765">
    <property type="entry name" value="Pept_M16_N"/>
</dbReference>
<dbReference type="Pfam" id="PF05193">
    <property type="entry name" value="Peptidase_M16_C"/>
    <property type="match status" value="1"/>
</dbReference>
<organism evidence="4 5">
    <name type="scientific">Candidatus Roizmanbacteria bacterium RIFCSPHIGHO2_12_FULL_33_9</name>
    <dbReference type="NCBI Taxonomy" id="1802045"/>
    <lineage>
        <taxon>Bacteria</taxon>
        <taxon>Candidatus Roizmaniibacteriota</taxon>
    </lineage>
</organism>
<reference evidence="4 5" key="1">
    <citation type="journal article" date="2016" name="Nat. Commun.">
        <title>Thousands of microbial genomes shed light on interconnected biogeochemical processes in an aquifer system.</title>
        <authorList>
            <person name="Anantharaman K."/>
            <person name="Brown C.T."/>
            <person name="Hug L.A."/>
            <person name="Sharon I."/>
            <person name="Castelle C.J."/>
            <person name="Probst A.J."/>
            <person name="Thomas B.C."/>
            <person name="Singh A."/>
            <person name="Wilkins M.J."/>
            <person name="Karaoz U."/>
            <person name="Brodie E.L."/>
            <person name="Williams K.H."/>
            <person name="Hubbard S.S."/>
            <person name="Banfield J.F."/>
        </authorList>
    </citation>
    <scope>NUCLEOTIDE SEQUENCE [LARGE SCALE GENOMIC DNA]</scope>
</reference>
<dbReference type="SUPFAM" id="SSF63411">
    <property type="entry name" value="LuxS/MPP-like metallohydrolase"/>
    <property type="match status" value="2"/>
</dbReference>